<comment type="caution">
    <text evidence="2">The sequence shown here is derived from an EMBL/GenBank/DDBJ whole genome shotgun (WGS) entry which is preliminary data.</text>
</comment>
<dbReference type="RefSeq" id="WP_336350445.1">
    <property type="nucleotide sequence ID" value="NZ_JAZAQL010000002.1"/>
</dbReference>
<gene>
    <name evidence="2" type="ORF">ACFQGB_11495</name>
</gene>
<evidence type="ECO:0000256" key="1">
    <source>
        <dbReference type="SAM" id="Coils"/>
    </source>
</evidence>
<dbReference type="Proteomes" id="UP001596395">
    <property type="component" value="Unassembled WGS sequence"/>
</dbReference>
<feature type="coiled-coil region" evidence="1">
    <location>
        <begin position="221"/>
        <end position="292"/>
    </location>
</feature>
<keyword evidence="3" id="KW-1185">Reference proteome</keyword>
<proteinExistence type="predicted"/>
<evidence type="ECO:0000313" key="2">
    <source>
        <dbReference type="EMBL" id="MFC6953487.1"/>
    </source>
</evidence>
<evidence type="ECO:0008006" key="4">
    <source>
        <dbReference type="Google" id="ProtNLM"/>
    </source>
</evidence>
<organism evidence="2 3">
    <name type="scientific">Halorubellus litoreus</name>
    <dbReference type="NCBI Taxonomy" id="755308"/>
    <lineage>
        <taxon>Archaea</taxon>
        <taxon>Methanobacteriati</taxon>
        <taxon>Methanobacteriota</taxon>
        <taxon>Stenosarchaea group</taxon>
        <taxon>Halobacteria</taxon>
        <taxon>Halobacteriales</taxon>
        <taxon>Halorubellaceae</taxon>
        <taxon>Halorubellus</taxon>
    </lineage>
</organism>
<accession>A0ABD5VHC3</accession>
<keyword evidence="1" id="KW-0175">Coiled coil</keyword>
<dbReference type="Gene3D" id="1.10.287.1490">
    <property type="match status" value="1"/>
</dbReference>
<protein>
    <recommendedName>
        <fullName evidence="4">Halobacterial output domain-containing protein</fullName>
    </recommendedName>
</protein>
<evidence type="ECO:0000313" key="3">
    <source>
        <dbReference type="Proteomes" id="UP001596395"/>
    </source>
</evidence>
<name>A0ABD5VHC3_9EURY</name>
<reference evidence="2 3" key="1">
    <citation type="journal article" date="2019" name="Int. J. Syst. Evol. Microbiol.">
        <title>The Global Catalogue of Microorganisms (GCM) 10K type strain sequencing project: providing services to taxonomists for standard genome sequencing and annotation.</title>
        <authorList>
            <consortium name="The Broad Institute Genomics Platform"/>
            <consortium name="The Broad Institute Genome Sequencing Center for Infectious Disease"/>
            <person name="Wu L."/>
            <person name="Ma J."/>
        </authorList>
    </citation>
    <scope>NUCLEOTIDE SEQUENCE [LARGE SCALE GENOMIC DNA]</scope>
    <source>
        <strain evidence="2 3">GX26</strain>
    </source>
</reference>
<dbReference type="EMBL" id="JBHSXN010000002">
    <property type="protein sequence ID" value="MFC6953487.1"/>
    <property type="molecule type" value="Genomic_DNA"/>
</dbReference>
<dbReference type="AlphaFoldDB" id="A0ABD5VHC3"/>
<sequence length="386" mass="43411">MTDAAMAVTERAVERFVEAYLVSLDAEIRKDGRRWTVSLPDDVDSELELEDTVLEIASDAKEVGDDALAIAPESAFVERLLDEAADRVPVGSLELTEEQWRIELPAWITAGPVDVVDRTFTPYYDRQALCALFHVGIETVSEYQTEELRSLAVDLNDEEERPGLAETYLELTDGEQRELAPGRPVDDTALKNALGTVRSNIENEVAPVVHETRERATRAAKVELEEYRKFVQQRRDELEGEIDNMSHRIEDATSTIDNASEQKDRVEALRKRKELQAELDDLRSELEELTTKLENDFPEKRRDIRDRHSLTVRIRPVTTTLVSYERGDLDLTLKTDDASATVSYSYAIGAGVMEEVTCEHCGTAVTTENPLTFDGNSRIGLDCCGE</sequence>